<reference evidence="2 3" key="1">
    <citation type="journal article" date="2018" name="PLoS Genet.">
        <title>Population sequencing reveals clonal diversity and ancestral inbreeding in the grapevine cultivar Chardonnay.</title>
        <authorList>
            <person name="Roach M.J."/>
            <person name="Johnson D.L."/>
            <person name="Bohlmann J."/>
            <person name="van Vuuren H.J."/>
            <person name="Jones S.J."/>
            <person name="Pretorius I.S."/>
            <person name="Schmidt S.A."/>
            <person name="Borneman A.R."/>
        </authorList>
    </citation>
    <scope>NUCLEOTIDE SEQUENCE [LARGE SCALE GENOMIC DNA]</scope>
    <source>
        <strain evidence="3">cv. Chardonnay</strain>
        <tissue evidence="2">Leaf</tissue>
    </source>
</reference>
<evidence type="ECO:0000313" key="2">
    <source>
        <dbReference type="EMBL" id="RVW80101.1"/>
    </source>
</evidence>
<dbReference type="EMBL" id="QGNW01000270">
    <property type="protein sequence ID" value="RVW80101.1"/>
    <property type="molecule type" value="Genomic_DNA"/>
</dbReference>
<name>A0A438H717_VITVI</name>
<sequence>MLVVVVTGTAFMLPAFSTISILPLRLVGSNLLLLQDVVVPFASHIHKIGAASIDLRAQIFKIPLFRTFLQHKEWEFCAKENIKRLEPRPTQTLPHSFKQALRHMKNENGRFGVGQNSLWLLISLCHGVLNLAVWLLVQLEPVNPDMNSPMMGSRMKGARSIRKLELGSYKPTTEQRKSNPGNLNLEDYHPIDPSPSSRAAITSGPIEHGTPIIPYIPNVPPPCPPKQDGGSSPPV</sequence>
<evidence type="ECO:0000313" key="3">
    <source>
        <dbReference type="Proteomes" id="UP000288805"/>
    </source>
</evidence>
<gene>
    <name evidence="2" type="ORF">CK203_052446</name>
</gene>
<protein>
    <submittedName>
        <fullName evidence="2">Uncharacterized protein</fullName>
    </submittedName>
</protein>
<evidence type="ECO:0000256" key="1">
    <source>
        <dbReference type="SAM" id="MobiDB-lite"/>
    </source>
</evidence>
<dbReference type="Proteomes" id="UP000288805">
    <property type="component" value="Unassembled WGS sequence"/>
</dbReference>
<dbReference type="PANTHER" id="PTHR37249">
    <property type="entry name" value="OS03G0206201 PROTEIN"/>
    <property type="match status" value="1"/>
</dbReference>
<organism evidence="2 3">
    <name type="scientific">Vitis vinifera</name>
    <name type="common">Grape</name>
    <dbReference type="NCBI Taxonomy" id="29760"/>
    <lineage>
        <taxon>Eukaryota</taxon>
        <taxon>Viridiplantae</taxon>
        <taxon>Streptophyta</taxon>
        <taxon>Embryophyta</taxon>
        <taxon>Tracheophyta</taxon>
        <taxon>Spermatophyta</taxon>
        <taxon>Magnoliopsida</taxon>
        <taxon>eudicotyledons</taxon>
        <taxon>Gunneridae</taxon>
        <taxon>Pentapetalae</taxon>
        <taxon>rosids</taxon>
        <taxon>Vitales</taxon>
        <taxon>Vitaceae</taxon>
        <taxon>Viteae</taxon>
        <taxon>Vitis</taxon>
    </lineage>
</organism>
<accession>A0A438H717</accession>
<dbReference type="PANTHER" id="PTHR37249:SF9">
    <property type="match status" value="1"/>
</dbReference>
<dbReference type="AlphaFoldDB" id="A0A438H717"/>
<proteinExistence type="predicted"/>
<comment type="caution">
    <text evidence="2">The sequence shown here is derived from an EMBL/GenBank/DDBJ whole genome shotgun (WGS) entry which is preliminary data.</text>
</comment>
<feature type="region of interest" description="Disordered" evidence="1">
    <location>
        <begin position="166"/>
        <end position="235"/>
    </location>
</feature>